<dbReference type="CDD" id="cd03801">
    <property type="entry name" value="GT4_PimA-like"/>
    <property type="match status" value="1"/>
</dbReference>
<sequence>MMKIIILSDYFDNRGGAVSIAKTMAYGFKQMGHNVGVITTVQDKALAGQKIIDGVKIWSVYSNYNLFWRAYRSLYNPQTVKHIAKIIEEIKPDVVHANNIHVHLSYHALKIAQKSGARVFLTAHDVMPFHYGKLTEFINPNNLSCPEKFNYKISVWRQIKRAGKTYNPFRNLIIRYYLEYVDKIFAVSGALKNALNDNGIKNVEVIHNGIDVSAWAVNEAAIEVFKEKHNIRNKKVVLFGGRLGWLKGGREICLAMKKVIETIPNAVLLLAGKIDEEVKEILDFADKLGINKNIIAAGWLSGGELKAAYNVADIVTAPSICFDSFPTVNLEAMACKKPVIATCFGGSREAVIDGETGYIVNPFNIDKLADKIIYLLKNSEVARKFGEAGYERVKKEFSSEKMIGDYLNWYGKIF</sequence>
<dbReference type="InterPro" id="IPR028098">
    <property type="entry name" value="Glyco_trans_4-like_N"/>
</dbReference>
<dbReference type="InterPro" id="IPR001296">
    <property type="entry name" value="Glyco_trans_1"/>
</dbReference>
<comment type="caution">
    <text evidence="3">The sequence shown here is derived from an EMBL/GenBank/DDBJ whole genome shotgun (WGS) entry which is preliminary data.</text>
</comment>
<reference evidence="3 4" key="1">
    <citation type="journal article" date="2015" name="Nature">
        <title>rRNA introns, odd ribosomes, and small enigmatic genomes across a large radiation of phyla.</title>
        <authorList>
            <person name="Brown C.T."/>
            <person name="Hug L.A."/>
            <person name="Thomas B.C."/>
            <person name="Sharon I."/>
            <person name="Castelle C.J."/>
            <person name="Singh A."/>
            <person name="Wilkins M.J."/>
            <person name="Williams K.H."/>
            <person name="Banfield J.F."/>
        </authorList>
    </citation>
    <scope>NUCLEOTIDE SEQUENCE [LARGE SCALE GENOMIC DNA]</scope>
</reference>
<evidence type="ECO:0000259" key="2">
    <source>
        <dbReference type="Pfam" id="PF13439"/>
    </source>
</evidence>
<keyword evidence="3" id="KW-0808">Transferase</keyword>
<dbReference type="PANTHER" id="PTHR45947:SF3">
    <property type="entry name" value="SULFOQUINOVOSYL TRANSFERASE SQD2"/>
    <property type="match status" value="1"/>
</dbReference>
<dbReference type="Pfam" id="PF13439">
    <property type="entry name" value="Glyco_transf_4"/>
    <property type="match status" value="1"/>
</dbReference>
<dbReference type="Pfam" id="PF00534">
    <property type="entry name" value="Glycos_transf_1"/>
    <property type="match status" value="1"/>
</dbReference>
<feature type="domain" description="Glycosyl transferase family 1" evidence="1">
    <location>
        <begin position="224"/>
        <end position="392"/>
    </location>
</feature>
<feature type="domain" description="Glycosyltransferase subfamily 4-like N-terminal" evidence="2">
    <location>
        <begin position="15"/>
        <end position="213"/>
    </location>
</feature>
<dbReference type="EMBL" id="LBVR01000001">
    <property type="protein sequence ID" value="KKQ92870.1"/>
    <property type="molecule type" value="Genomic_DNA"/>
</dbReference>
<evidence type="ECO:0000313" key="3">
    <source>
        <dbReference type="EMBL" id="KKQ92870.1"/>
    </source>
</evidence>
<dbReference type="AlphaFoldDB" id="A0A0G0LXV5"/>
<evidence type="ECO:0000313" key="4">
    <source>
        <dbReference type="Proteomes" id="UP000033841"/>
    </source>
</evidence>
<protein>
    <submittedName>
        <fullName evidence="3">Glycosyl transferase group 1</fullName>
    </submittedName>
</protein>
<accession>A0A0G0LXV5</accession>
<dbReference type="Gene3D" id="3.40.50.2000">
    <property type="entry name" value="Glycogen Phosphorylase B"/>
    <property type="match status" value="2"/>
</dbReference>
<organism evidence="3 4">
    <name type="scientific">Candidatus Shapirobacteria bacterium GW2011_GWE1_38_92</name>
    <dbReference type="NCBI Taxonomy" id="1618489"/>
    <lineage>
        <taxon>Bacteria</taxon>
        <taxon>Candidatus Shapironibacteriota</taxon>
    </lineage>
</organism>
<gene>
    <name evidence="3" type="ORF">UT14_C0001G0013</name>
</gene>
<dbReference type="Proteomes" id="UP000033841">
    <property type="component" value="Unassembled WGS sequence"/>
</dbReference>
<proteinExistence type="predicted"/>
<dbReference type="GO" id="GO:0016758">
    <property type="term" value="F:hexosyltransferase activity"/>
    <property type="evidence" value="ECO:0007669"/>
    <property type="project" value="TreeGrafter"/>
</dbReference>
<name>A0A0G0LXV5_9BACT</name>
<dbReference type="PANTHER" id="PTHR45947">
    <property type="entry name" value="SULFOQUINOVOSYL TRANSFERASE SQD2"/>
    <property type="match status" value="1"/>
</dbReference>
<dbReference type="SUPFAM" id="SSF53756">
    <property type="entry name" value="UDP-Glycosyltransferase/glycogen phosphorylase"/>
    <property type="match status" value="1"/>
</dbReference>
<dbReference type="InterPro" id="IPR050194">
    <property type="entry name" value="Glycosyltransferase_grp1"/>
</dbReference>
<evidence type="ECO:0000259" key="1">
    <source>
        <dbReference type="Pfam" id="PF00534"/>
    </source>
</evidence>